<protein>
    <submittedName>
        <fullName evidence="1">Uncharacterized protein</fullName>
    </submittedName>
</protein>
<dbReference type="AlphaFoldDB" id="Z9JHQ8"/>
<evidence type="ECO:0000313" key="1">
    <source>
        <dbReference type="EMBL" id="EWS77297.1"/>
    </source>
</evidence>
<organism evidence="1 2">
    <name type="scientific">Xylella taiwanensis</name>
    <dbReference type="NCBI Taxonomy" id="1444770"/>
    <lineage>
        <taxon>Bacteria</taxon>
        <taxon>Pseudomonadati</taxon>
        <taxon>Pseudomonadota</taxon>
        <taxon>Gammaproteobacteria</taxon>
        <taxon>Lysobacterales</taxon>
        <taxon>Lysobacteraceae</taxon>
        <taxon>Xylella</taxon>
    </lineage>
</organism>
<gene>
    <name evidence="1" type="ORF">AF72_11720</name>
</gene>
<reference evidence="1 2" key="1">
    <citation type="journal article" date="2014" name="Genome Announc.">
        <title>Draft Genome Sequence of Xylella fastidiosa Pear Leaf Scorch Strain in Taiwan.</title>
        <authorList>
            <person name="Su C.C."/>
            <person name="Deng W.L."/>
            <person name="Jan F.J."/>
            <person name="Chang C.J."/>
            <person name="Huang H."/>
            <person name="Chen J."/>
        </authorList>
    </citation>
    <scope>NUCLEOTIDE SEQUENCE [LARGE SCALE GENOMIC DNA]</scope>
    <source>
        <strain evidence="1 2">PLS229</strain>
    </source>
</reference>
<dbReference type="Proteomes" id="UP000020406">
    <property type="component" value="Unassembled WGS sequence"/>
</dbReference>
<dbReference type="EMBL" id="JDSQ01000024">
    <property type="protein sequence ID" value="EWS77297.1"/>
    <property type="molecule type" value="Genomic_DNA"/>
</dbReference>
<accession>Z9JHQ8</accession>
<comment type="caution">
    <text evidence="1">The sequence shown here is derived from an EMBL/GenBank/DDBJ whole genome shotgun (WGS) entry which is preliminary data.</text>
</comment>
<proteinExistence type="predicted"/>
<sequence>MDADCSIVGASTKHVLLFKATWQLIFMDKFQYDNNVTVLVTMKNSNQSKNITLQFYEL</sequence>
<evidence type="ECO:0000313" key="2">
    <source>
        <dbReference type="Proteomes" id="UP000020406"/>
    </source>
</evidence>
<name>Z9JHQ8_9GAMM</name>